<protein>
    <submittedName>
        <fullName evidence="3">Uncharacterized protein</fullName>
    </submittedName>
</protein>
<feature type="region of interest" description="Disordered" evidence="2">
    <location>
        <begin position="250"/>
        <end position="347"/>
    </location>
</feature>
<accession>A0ABN8LJQ9</accession>
<feature type="compositionally biased region" description="Polar residues" evidence="2">
    <location>
        <begin position="260"/>
        <end position="269"/>
    </location>
</feature>
<feature type="compositionally biased region" description="Polar residues" evidence="2">
    <location>
        <begin position="321"/>
        <end position="333"/>
    </location>
</feature>
<gene>
    <name evidence="3" type="ORF">PEVE_00037351</name>
</gene>
<dbReference type="EMBL" id="CALNXI010000061">
    <property type="protein sequence ID" value="CAH3017373.1"/>
    <property type="molecule type" value="Genomic_DNA"/>
</dbReference>
<evidence type="ECO:0000256" key="2">
    <source>
        <dbReference type="SAM" id="MobiDB-lite"/>
    </source>
</evidence>
<name>A0ABN8LJQ9_9CNID</name>
<organism evidence="3 4">
    <name type="scientific">Porites evermanni</name>
    <dbReference type="NCBI Taxonomy" id="104178"/>
    <lineage>
        <taxon>Eukaryota</taxon>
        <taxon>Metazoa</taxon>
        <taxon>Cnidaria</taxon>
        <taxon>Anthozoa</taxon>
        <taxon>Hexacorallia</taxon>
        <taxon>Scleractinia</taxon>
        <taxon>Fungiina</taxon>
        <taxon>Poritidae</taxon>
        <taxon>Porites</taxon>
    </lineage>
</organism>
<feature type="compositionally biased region" description="Basic and acidic residues" evidence="2">
    <location>
        <begin position="335"/>
        <end position="347"/>
    </location>
</feature>
<feature type="coiled-coil region" evidence="1">
    <location>
        <begin position="43"/>
        <end position="84"/>
    </location>
</feature>
<keyword evidence="1" id="KW-0175">Coiled coil</keyword>
<evidence type="ECO:0000313" key="4">
    <source>
        <dbReference type="Proteomes" id="UP001159427"/>
    </source>
</evidence>
<proteinExistence type="predicted"/>
<feature type="compositionally biased region" description="Basic and acidic residues" evidence="2">
    <location>
        <begin position="286"/>
        <end position="299"/>
    </location>
</feature>
<keyword evidence="4" id="KW-1185">Reference proteome</keyword>
<comment type="caution">
    <text evidence="3">The sequence shown here is derived from an EMBL/GenBank/DDBJ whole genome shotgun (WGS) entry which is preliminary data.</text>
</comment>
<evidence type="ECO:0000256" key="1">
    <source>
        <dbReference type="SAM" id="Coils"/>
    </source>
</evidence>
<reference evidence="3 4" key="1">
    <citation type="submission" date="2022-05" db="EMBL/GenBank/DDBJ databases">
        <authorList>
            <consortium name="Genoscope - CEA"/>
            <person name="William W."/>
        </authorList>
    </citation>
    <scope>NUCLEOTIDE SEQUENCE [LARGE SCALE GENOMIC DNA]</scope>
</reference>
<sequence length="347" mass="40591">MICEMSDKLRANLREFFKSQDDTCNKLIDEMSDALRVSLWEEVSKVEAKIKALEIELSEERQMRQDKEQKVSQLITRIEGLEEELSIPKQKGHDEINEQQEGDLATDTDQLARDREHCIDVRLKNINEQLRIYVTSPLQVQEVKQDQLKTAVKLDLLTHLGKRLQEFYTEALRMVREACKCSEDLRKDFYDLVYHGLRVEHYELVHRVKDLESSQEEMSEEEKKKFDKLQFYQRGRQSQVDQLDKLWSSLFTPPGRRQKTAMSADSMGQNKPRDSKKVTRYTDPGDIWRKLKLRGEDTRPTAPSTSSYGQPEEESRLNLRKMNSTVGSVIQTISKKKEGGEKPMRDC</sequence>
<dbReference type="Proteomes" id="UP001159427">
    <property type="component" value="Unassembled WGS sequence"/>
</dbReference>
<evidence type="ECO:0000313" key="3">
    <source>
        <dbReference type="EMBL" id="CAH3017373.1"/>
    </source>
</evidence>